<sequence>MQHIGEPPDPTRTSPDLASPLFVGSAPATLSPCKPDTPTSMVTMTIVCMTTVEEKRHDTSHYVDMSCFSDNNPITLPLFDFWLFPFISDLVPKYQTSLAWGAYCLAKAFNHTQPKPNMS</sequence>
<dbReference type="HOGENOM" id="CLU_2065316_0_0_1"/>
<dbReference type="AlphaFoldDB" id="A0A0E0L4Y1"/>
<reference evidence="1" key="2">
    <citation type="submission" date="2018-05" db="EMBL/GenBank/DDBJ databases">
        <title>OpunRS2 (Oryza punctata Reference Sequence Version 2).</title>
        <authorList>
            <person name="Zhang J."/>
            <person name="Kudrna D."/>
            <person name="Lee S."/>
            <person name="Talag J."/>
            <person name="Welchert J."/>
            <person name="Wing R.A."/>
        </authorList>
    </citation>
    <scope>NUCLEOTIDE SEQUENCE [LARGE SCALE GENOMIC DNA]</scope>
</reference>
<evidence type="ECO:0000313" key="1">
    <source>
        <dbReference type="EnsemblPlants" id="OPUNC05G21130.1"/>
    </source>
</evidence>
<name>A0A0E0L4Y1_ORYPU</name>
<accession>A0A0E0L4Y1</accession>
<dbReference type="EnsemblPlants" id="OPUNC05G21130.1">
    <property type="protein sequence ID" value="OPUNC05G21130.1"/>
    <property type="gene ID" value="OPUNC05G21130"/>
</dbReference>
<protein>
    <submittedName>
        <fullName evidence="1">Uncharacterized protein</fullName>
    </submittedName>
</protein>
<organism evidence="1">
    <name type="scientific">Oryza punctata</name>
    <name type="common">Red rice</name>
    <dbReference type="NCBI Taxonomy" id="4537"/>
    <lineage>
        <taxon>Eukaryota</taxon>
        <taxon>Viridiplantae</taxon>
        <taxon>Streptophyta</taxon>
        <taxon>Embryophyta</taxon>
        <taxon>Tracheophyta</taxon>
        <taxon>Spermatophyta</taxon>
        <taxon>Magnoliopsida</taxon>
        <taxon>Liliopsida</taxon>
        <taxon>Poales</taxon>
        <taxon>Poaceae</taxon>
        <taxon>BOP clade</taxon>
        <taxon>Oryzoideae</taxon>
        <taxon>Oryzeae</taxon>
        <taxon>Oryzinae</taxon>
        <taxon>Oryza</taxon>
    </lineage>
</organism>
<proteinExistence type="predicted"/>
<reference evidence="1" key="1">
    <citation type="submission" date="2015-04" db="UniProtKB">
        <authorList>
            <consortium name="EnsemblPlants"/>
        </authorList>
    </citation>
    <scope>IDENTIFICATION</scope>
</reference>
<evidence type="ECO:0000313" key="2">
    <source>
        <dbReference type="Proteomes" id="UP000026962"/>
    </source>
</evidence>
<dbReference type="Proteomes" id="UP000026962">
    <property type="component" value="Chromosome 5"/>
</dbReference>
<dbReference type="Gramene" id="OPUNC05G21130.1">
    <property type="protein sequence ID" value="OPUNC05G21130.1"/>
    <property type="gene ID" value="OPUNC05G21130"/>
</dbReference>
<keyword evidence="2" id="KW-1185">Reference proteome</keyword>